<dbReference type="InterPro" id="IPR029058">
    <property type="entry name" value="AB_hydrolase_fold"/>
</dbReference>
<dbReference type="Pfam" id="PF00975">
    <property type="entry name" value="Thioesterase"/>
    <property type="match status" value="1"/>
</dbReference>
<accession>A0A1I2EKN5</accession>
<evidence type="ECO:0000313" key="5">
    <source>
        <dbReference type="Proteomes" id="UP000199645"/>
    </source>
</evidence>
<dbReference type="Proteomes" id="UP000199645">
    <property type="component" value="Unassembled WGS sequence"/>
</dbReference>
<dbReference type="EMBL" id="FONV01000004">
    <property type="protein sequence ID" value="SFE93319.1"/>
    <property type="molecule type" value="Genomic_DNA"/>
</dbReference>
<evidence type="ECO:0000259" key="3">
    <source>
        <dbReference type="SMART" id="SM00824"/>
    </source>
</evidence>
<keyword evidence="5" id="KW-1185">Reference proteome</keyword>
<dbReference type="InterPro" id="IPR012223">
    <property type="entry name" value="TEII"/>
</dbReference>
<dbReference type="OrthoDB" id="8480037at2"/>
<reference evidence="4 5" key="1">
    <citation type="submission" date="2016-10" db="EMBL/GenBank/DDBJ databases">
        <authorList>
            <person name="de Groot N.N."/>
        </authorList>
    </citation>
    <scope>NUCLEOTIDE SEQUENCE [LARGE SCALE GENOMIC DNA]</scope>
    <source>
        <strain evidence="4 5">DSM 43019</strain>
    </source>
</reference>
<organism evidence="4 5">
    <name type="scientific">Actinoplanes philippinensis</name>
    <dbReference type="NCBI Taxonomy" id="35752"/>
    <lineage>
        <taxon>Bacteria</taxon>
        <taxon>Bacillati</taxon>
        <taxon>Actinomycetota</taxon>
        <taxon>Actinomycetes</taxon>
        <taxon>Micromonosporales</taxon>
        <taxon>Micromonosporaceae</taxon>
        <taxon>Actinoplanes</taxon>
    </lineage>
</organism>
<dbReference type="SUPFAM" id="SSF53474">
    <property type="entry name" value="alpha/beta-Hydrolases"/>
    <property type="match status" value="1"/>
</dbReference>
<comment type="similarity">
    <text evidence="1">Belongs to the thioesterase family.</text>
</comment>
<feature type="domain" description="Thioesterase TesA-like" evidence="3">
    <location>
        <begin position="21"/>
        <end position="240"/>
    </location>
</feature>
<dbReference type="GO" id="GO:0008610">
    <property type="term" value="P:lipid biosynthetic process"/>
    <property type="evidence" value="ECO:0007669"/>
    <property type="project" value="TreeGrafter"/>
</dbReference>
<dbReference type="PANTHER" id="PTHR11487:SF0">
    <property type="entry name" value="S-ACYL FATTY ACID SYNTHASE THIOESTERASE, MEDIUM CHAIN"/>
    <property type="match status" value="1"/>
</dbReference>
<protein>
    <submittedName>
        <fullName evidence="4">Surfactin synthase thioesterase subunit</fullName>
    </submittedName>
</protein>
<dbReference type="SMART" id="SM00824">
    <property type="entry name" value="PKS_TE"/>
    <property type="match status" value="1"/>
</dbReference>
<dbReference type="AlphaFoldDB" id="A0A1I2EKN5"/>
<dbReference type="InterPro" id="IPR001031">
    <property type="entry name" value="Thioesterase"/>
</dbReference>
<dbReference type="GO" id="GO:0016787">
    <property type="term" value="F:hydrolase activity"/>
    <property type="evidence" value="ECO:0007669"/>
    <property type="project" value="UniProtKB-KW"/>
</dbReference>
<evidence type="ECO:0000256" key="1">
    <source>
        <dbReference type="ARBA" id="ARBA00007169"/>
    </source>
</evidence>
<keyword evidence="2" id="KW-0378">Hydrolase</keyword>
<dbReference type="PANTHER" id="PTHR11487">
    <property type="entry name" value="THIOESTERASE"/>
    <property type="match status" value="1"/>
</dbReference>
<dbReference type="STRING" id="35752.SAMN05421541_104538"/>
<dbReference type="Gene3D" id="3.40.50.1820">
    <property type="entry name" value="alpha/beta hydrolase"/>
    <property type="match status" value="1"/>
</dbReference>
<dbReference type="InterPro" id="IPR020802">
    <property type="entry name" value="TesA-like"/>
</dbReference>
<evidence type="ECO:0000313" key="4">
    <source>
        <dbReference type="EMBL" id="SFE93319.1"/>
    </source>
</evidence>
<proteinExistence type="inferred from homology"/>
<name>A0A1I2EKN5_9ACTN</name>
<sequence length="253" mass="26808">MTNERWIRRFTPTLPDAPVLICLPHAGGSASSFFALARALAPGVEVLAVQYPGRQDRLAEPLVDDLGTLASHIDQALPWSHRPVALLGHSMGATVGLALAARLERAGRPPLGLIASAARPPSRTAGAGVHRLGDAALLAEVEILNGAPTTDPVQAELVRSALPVIRNDYRALETWPASGVILRSPIAALAGEHDPRVTPDDAWAWSRYTSGPFVCQAMPGGHFYPATHLPSLAAVVTELLADWSQFAGARISR</sequence>
<evidence type="ECO:0000256" key="2">
    <source>
        <dbReference type="ARBA" id="ARBA00022801"/>
    </source>
</evidence>
<gene>
    <name evidence="4" type="ORF">SAMN05421541_104538</name>
</gene>